<dbReference type="OrthoDB" id="5419315at2759"/>
<evidence type="ECO:0000256" key="1">
    <source>
        <dbReference type="ARBA" id="ARBA00001933"/>
    </source>
</evidence>
<dbReference type="EMBL" id="MU032346">
    <property type="protein sequence ID" value="KAF3767374.1"/>
    <property type="molecule type" value="Genomic_DNA"/>
</dbReference>
<dbReference type="SUPFAM" id="SSF53383">
    <property type="entry name" value="PLP-dependent transferases"/>
    <property type="match status" value="1"/>
</dbReference>
<keyword evidence="6" id="KW-1185">Reference proteome</keyword>
<dbReference type="InterPro" id="IPR015421">
    <property type="entry name" value="PyrdxlP-dep_Trfase_major"/>
</dbReference>
<dbReference type="InterPro" id="IPR015424">
    <property type="entry name" value="PyrdxlP-dep_Trfase"/>
</dbReference>
<organism evidence="5 6">
    <name type="scientific">Cryphonectria parasitica (strain ATCC 38755 / EP155)</name>
    <dbReference type="NCBI Taxonomy" id="660469"/>
    <lineage>
        <taxon>Eukaryota</taxon>
        <taxon>Fungi</taxon>
        <taxon>Dikarya</taxon>
        <taxon>Ascomycota</taxon>
        <taxon>Pezizomycotina</taxon>
        <taxon>Sordariomycetes</taxon>
        <taxon>Sordariomycetidae</taxon>
        <taxon>Diaporthales</taxon>
        <taxon>Cryphonectriaceae</taxon>
        <taxon>Cryphonectria-Endothia species complex</taxon>
        <taxon>Cryphonectria</taxon>
    </lineage>
</organism>
<evidence type="ECO:0000256" key="4">
    <source>
        <dbReference type="RuleBase" id="RU003560"/>
    </source>
</evidence>
<comment type="similarity">
    <text evidence="2 4">Belongs to the class-III pyridoxal-phosphate-dependent aminotransferase family.</text>
</comment>
<dbReference type="Pfam" id="PF00202">
    <property type="entry name" value="Aminotran_3"/>
    <property type="match status" value="1"/>
</dbReference>
<dbReference type="PANTHER" id="PTHR43094">
    <property type="entry name" value="AMINOTRANSFERASE"/>
    <property type="match status" value="1"/>
</dbReference>
<proteinExistence type="inferred from homology"/>
<dbReference type="Gene3D" id="3.40.640.10">
    <property type="entry name" value="Type I PLP-dependent aspartate aminotransferase-like (Major domain)"/>
    <property type="match status" value="1"/>
</dbReference>
<dbReference type="GO" id="GO:0008483">
    <property type="term" value="F:transaminase activity"/>
    <property type="evidence" value="ECO:0007669"/>
    <property type="project" value="InterPro"/>
</dbReference>
<dbReference type="AlphaFoldDB" id="A0A9P5CQC4"/>
<dbReference type="GeneID" id="63837458"/>
<name>A0A9P5CQC4_CRYP1</name>
<dbReference type="InterPro" id="IPR015422">
    <property type="entry name" value="PyrdxlP-dep_Trfase_small"/>
</dbReference>
<keyword evidence="5" id="KW-0808">Transferase</keyword>
<evidence type="ECO:0000313" key="6">
    <source>
        <dbReference type="Proteomes" id="UP000803844"/>
    </source>
</evidence>
<reference evidence="5" key="1">
    <citation type="journal article" date="2020" name="Phytopathology">
        <title>Genome sequence of the chestnut blight fungus Cryphonectria parasitica EP155: A fundamental resource for an archetypical invasive plant pathogen.</title>
        <authorList>
            <person name="Crouch J.A."/>
            <person name="Dawe A."/>
            <person name="Aerts A."/>
            <person name="Barry K."/>
            <person name="Churchill A.C.L."/>
            <person name="Grimwood J."/>
            <person name="Hillman B."/>
            <person name="Milgroom M.G."/>
            <person name="Pangilinan J."/>
            <person name="Smith M."/>
            <person name="Salamov A."/>
            <person name="Schmutz J."/>
            <person name="Yadav J."/>
            <person name="Grigoriev I.V."/>
            <person name="Nuss D."/>
        </authorList>
    </citation>
    <scope>NUCLEOTIDE SEQUENCE</scope>
    <source>
        <strain evidence="5">EP155</strain>
    </source>
</reference>
<protein>
    <submittedName>
        <fullName evidence="5">PLP-dependent transferase</fullName>
    </submittedName>
</protein>
<dbReference type="PANTHER" id="PTHR43094:SF1">
    <property type="entry name" value="AMINOTRANSFERASE CLASS-III"/>
    <property type="match status" value="1"/>
</dbReference>
<dbReference type="RefSeq" id="XP_040778335.1">
    <property type="nucleotide sequence ID" value="XM_040920329.1"/>
</dbReference>
<dbReference type="FunFam" id="3.40.640.10:FF:000004">
    <property type="entry name" value="Acetylornithine aminotransferase"/>
    <property type="match status" value="1"/>
</dbReference>
<dbReference type="Gene3D" id="3.90.1150.10">
    <property type="entry name" value="Aspartate Aminotransferase, domain 1"/>
    <property type="match status" value="1"/>
</dbReference>
<comment type="cofactor">
    <cofactor evidence="1">
        <name>pyridoxal 5'-phosphate</name>
        <dbReference type="ChEBI" id="CHEBI:597326"/>
    </cofactor>
</comment>
<dbReference type="NCBIfam" id="NF005685">
    <property type="entry name" value="PRK07483.1"/>
    <property type="match status" value="1"/>
</dbReference>
<gene>
    <name evidence="5" type="ORF">M406DRAFT_328456</name>
</gene>
<evidence type="ECO:0000313" key="5">
    <source>
        <dbReference type="EMBL" id="KAF3767374.1"/>
    </source>
</evidence>
<dbReference type="InterPro" id="IPR005814">
    <property type="entry name" value="Aminotrans_3"/>
</dbReference>
<evidence type="ECO:0000256" key="3">
    <source>
        <dbReference type="ARBA" id="ARBA00022898"/>
    </source>
</evidence>
<sequence length="482" mass="52267">MAIFQETDGVKGVNRTEKADGAQHADAIQKSAVLHRDLRHNFLELSKGEGHYLVLNDGRRIFDASGGAAVACHGNDKVNQAMVDQISKVSYCASAFFKTPIVEEAARILVDSTDGNMTRVYFVQSGSEAMEAAMKLARQYYLEKEMPEPQRVRFIAREQSYHGTTLGSLAMGGHVARRAKFEPILMNNISKVSPCFSYRGKVKNETDEQYVQRLAAELDSEFQRVDPKTVCAFVAEPVVGAALGCVPAVPGYFRAVQAVCRKYGALLILDEVMSGMGRTGSYHAWQQEGIIPDIQTLGKGLGGGYQPVAAVLIHKDIVETLQKGTAAFMHGHTYQAHAVGCAAAVAVQKIIQEDNLIMNVRTMGQLLERRLNESIGGHPNVGNIRGRGLFWAVEFVEDKLTKAPFSASERVAANLNNLGLTAPYSIVVYPGSGTADGLSGDHIILAPPYTVTAVEVEDLVQTFKSLVEDFFAARSVSSGHSG</sequence>
<dbReference type="GO" id="GO:0005829">
    <property type="term" value="C:cytosol"/>
    <property type="evidence" value="ECO:0007669"/>
    <property type="project" value="TreeGrafter"/>
</dbReference>
<keyword evidence="3 4" id="KW-0663">Pyridoxal phosphate</keyword>
<dbReference type="CDD" id="cd00610">
    <property type="entry name" value="OAT_like"/>
    <property type="match status" value="1"/>
</dbReference>
<dbReference type="Proteomes" id="UP000803844">
    <property type="component" value="Unassembled WGS sequence"/>
</dbReference>
<comment type="caution">
    <text evidence="5">The sequence shown here is derived from an EMBL/GenBank/DDBJ whole genome shotgun (WGS) entry which is preliminary data.</text>
</comment>
<evidence type="ECO:0000256" key="2">
    <source>
        <dbReference type="ARBA" id="ARBA00008954"/>
    </source>
</evidence>
<dbReference type="GO" id="GO:0030170">
    <property type="term" value="F:pyridoxal phosphate binding"/>
    <property type="evidence" value="ECO:0007669"/>
    <property type="project" value="InterPro"/>
</dbReference>
<accession>A0A9P5CQC4</accession>